<reference evidence="1" key="1">
    <citation type="journal article" date="2015" name="Genome Announc.">
        <title>Draft Genome Sequence of Tolypothrix boutellei Strain VB521301.</title>
        <authorList>
            <person name="Chandrababunaidu M.M."/>
            <person name="Singh D."/>
            <person name="Sen D."/>
            <person name="Bhan S."/>
            <person name="Das S."/>
            <person name="Gupta A."/>
            <person name="Adhikary S.P."/>
            <person name="Tripathy S."/>
        </authorList>
    </citation>
    <scope>NUCLEOTIDE SEQUENCE</scope>
    <source>
        <strain evidence="1">VB521301</strain>
    </source>
</reference>
<organism evidence="1">
    <name type="scientific">Tolypothrix bouteillei VB521301</name>
    <dbReference type="NCBI Taxonomy" id="1479485"/>
    <lineage>
        <taxon>Bacteria</taxon>
        <taxon>Bacillati</taxon>
        <taxon>Cyanobacteriota</taxon>
        <taxon>Cyanophyceae</taxon>
        <taxon>Nostocales</taxon>
        <taxon>Tolypothrichaceae</taxon>
        <taxon>Tolypothrix</taxon>
    </lineage>
</organism>
<sequence>MFINLDGDGDGGGGALLHLPHPTHLLDYHYNYAAYIRRLPTAELRLTLTYQRLLTTPVEAPGVAKSAKEEEKR</sequence>
<comment type="caution">
    <text evidence="1">The sequence shown here is derived from an EMBL/GenBank/DDBJ whole genome shotgun (WGS) entry which is preliminary data.</text>
</comment>
<dbReference type="AlphaFoldDB" id="A0A0C1N228"/>
<protein>
    <submittedName>
        <fullName evidence="1">Uncharacterized protein</fullName>
    </submittedName>
</protein>
<evidence type="ECO:0000313" key="1">
    <source>
        <dbReference type="EMBL" id="KIE06451.1"/>
    </source>
</evidence>
<proteinExistence type="predicted"/>
<accession>A0A0C1N228</accession>
<dbReference type="EMBL" id="JHEG02000066">
    <property type="protein sequence ID" value="KIE06451.1"/>
    <property type="molecule type" value="Genomic_DNA"/>
</dbReference>
<gene>
    <name evidence="1" type="ORF">DA73_0245360</name>
</gene>
<name>A0A0C1N228_9CYAN</name>